<accession>A0A093UUT9</accession>
<feature type="transmembrane region" description="Helical" evidence="1">
    <location>
        <begin position="43"/>
        <end position="64"/>
    </location>
</feature>
<reference evidence="2" key="2">
    <citation type="journal article" date="2014" name="PLoS Genet.">
        <title>Signature gene expression reveals novel clues to the molecular mechanisms of dimorphic transition in Penicillium marneffei.</title>
        <authorList>
            <person name="Yang E."/>
            <person name="Wang G."/>
            <person name="Cai J."/>
            <person name="Woo P.C."/>
            <person name="Lau S.K."/>
            <person name="Yuen K.-Y."/>
            <person name="Chow W.-N."/>
            <person name="Lin X."/>
        </authorList>
    </citation>
    <scope>NUCLEOTIDE SEQUENCE</scope>
    <source>
        <strain evidence="2">PM1</strain>
    </source>
</reference>
<sequence length="245" mass="28455">MKYDKLQPSKEADTDHDVNEALLHDVEISSAPRITRQALSRRLIWPCILIFENILIVLALLIFWKRLIPPPTNLNYQVLTADNKTYPSGPLSWSQNFEALPCGKTPEEARARGCEFDMLVTAWLPPRCIDRELVDEFTALGEWDFYTKYHATEGDKFHTYDPDFLGSVNQTIYTERRWHITHCLFMFKKLTRALVNGWPVDAEAVSEPHTEHCMKTFTEQMLFGPKLDLDEIETYLEIIYPPCSV</sequence>
<dbReference type="HOGENOM" id="CLU_066042_4_0_1"/>
<dbReference type="EMBL" id="JPOX01000031">
    <property type="protein sequence ID" value="KFX44017.1"/>
    <property type="molecule type" value="Genomic_DNA"/>
</dbReference>
<dbReference type="AlphaFoldDB" id="A0A093UUT9"/>
<dbReference type="PANTHER" id="PTHR35896">
    <property type="entry name" value="IG-LIKE DOMAIN-CONTAINING PROTEIN"/>
    <property type="match status" value="1"/>
</dbReference>
<keyword evidence="1" id="KW-1133">Transmembrane helix</keyword>
<proteinExistence type="predicted"/>
<reference key="1">
    <citation type="journal article" date="2014" name="PLoS Genet.">
        <title>Signature Gene Expression Reveals Novel Clues to the Molecular Mechanisms of Dimorphic Transition in Penicillium marneffei.</title>
        <authorList>
            <person name="Yang E."/>
            <person name="Wang G."/>
            <person name="Cai J."/>
            <person name="Woo P.C."/>
            <person name="Lau S.K."/>
            <person name="Yuen K.-Y."/>
            <person name="Chow W.-N."/>
            <person name="Lin X."/>
        </authorList>
    </citation>
    <scope>NUCLEOTIDE SEQUENCE [LARGE SCALE GENOMIC DNA]</scope>
    <source>
        <strain>PM1</strain>
    </source>
</reference>
<keyword evidence="1" id="KW-0472">Membrane</keyword>
<dbReference type="PANTHER" id="PTHR35896:SF3">
    <property type="entry name" value="MAJOR FACILITATOR SUPERFAMILY TRANSPORTER"/>
    <property type="match status" value="1"/>
</dbReference>
<evidence type="ECO:0000256" key="1">
    <source>
        <dbReference type="SAM" id="Phobius"/>
    </source>
</evidence>
<keyword evidence="1" id="KW-0812">Transmembrane</keyword>
<name>A0A093UUT9_TALMA</name>
<protein>
    <submittedName>
        <fullName evidence="2">Uncharacterized protein</fullName>
    </submittedName>
</protein>
<gene>
    <name evidence="2" type="ORF">GQ26_0310790</name>
</gene>
<dbReference type="InterPro" id="IPR053008">
    <property type="entry name" value="Phomopsin_biosynth_assoc"/>
</dbReference>
<comment type="caution">
    <text evidence="2">The sequence shown here is derived from an EMBL/GenBank/DDBJ whole genome shotgun (WGS) entry which is preliminary data.</text>
</comment>
<organism evidence="2">
    <name type="scientific">Talaromyces marneffei PM1</name>
    <dbReference type="NCBI Taxonomy" id="1077442"/>
    <lineage>
        <taxon>Eukaryota</taxon>
        <taxon>Fungi</taxon>
        <taxon>Dikarya</taxon>
        <taxon>Ascomycota</taxon>
        <taxon>Pezizomycotina</taxon>
        <taxon>Eurotiomycetes</taxon>
        <taxon>Eurotiomycetidae</taxon>
        <taxon>Eurotiales</taxon>
        <taxon>Trichocomaceae</taxon>
        <taxon>Talaromyces</taxon>
        <taxon>Talaromyces sect. Talaromyces</taxon>
    </lineage>
</organism>
<dbReference type="eggNOG" id="ENOG502SNX4">
    <property type="taxonomic scope" value="Eukaryota"/>
</dbReference>
<evidence type="ECO:0000313" key="2">
    <source>
        <dbReference type="EMBL" id="KFX44017.1"/>
    </source>
</evidence>